<dbReference type="PANTHER" id="PTHR24305">
    <property type="entry name" value="CYTOCHROME P450"/>
    <property type="match status" value="1"/>
</dbReference>
<accession>A0ABR0EE75</accession>
<keyword evidence="7" id="KW-0349">Heme</keyword>
<evidence type="ECO:0000313" key="9">
    <source>
        <dbReference type="Proteomes" id="UP001305779"/>
    </source>
</evidence>
<comment type="similarity">
    <text evidence="2 7">Belongs to the cytochrome P450 family.</text>
</comment>
<evidence type="ECO:0000256" key="5">
    <source>
        <dbReference type="ARBA" id="ARBA00023004"/>
    </source>
</evidence>
<evidence type="ECO:0000256" key="3">
    <source>
        <dbReference type="ARBA" id="ARBA00022723"/>
    </source>
</evidence>
<dbReference type="SUPFAM" id="SSF48264">
    <property type="entry name" value="Cytochrome P450"/>
    <property type="match status" value="1"/>
</dbReference>
<evidence type="ECO:0008006" key="10">
    <source>
        <dbReference type="Google" id="ProtNLM"/>
    </source>
</evidence>
<gene>
    <name evidence="8" type="ORF">PRZ48_010104</name>
</gene>
<evidence type="ECO:0000256" key="7">
    <source>
        <dbReference type="RuleBase" id="RU000461"/>
    </source>
</evidence>
<dbReference type="InterPro" id="IPR001128">
    <property type="entry name" value="Cyt_P450"/>
</dbReference>
<evidence type="ECO:0000256" key="1">
    <source>
        <dbReference type="ARBA" id="ARBA00001971"/>
    </source>
</evidence>
<keyword evidence="5 7" id="KW-0408">Iron</keyword>
<dbReference type="Proteomes" id="UP001305779">
    <property type="component" value="Unassembled WGS sequence"/>
</dbReference>
<dbReference type="PROSITE" id="PS00086">
    <property type="entry name" value="CYTOCHROME_P450"/>
    <property type="match status" value="1"/>
</dbReference>
<dbReference type="InterPro" id="IPR002401">
    <property type="entry name" value="Cyt_P450_E_grp-I"/>
</dbReference>
<dbReference type="EMBL" id="JAXOVC010000007">
    <property type="protein sequence ID" value="KAK4499586.1"/>
    <property type="molecule type" value="Genomic_DNA"/>
</dbReference>
<dbReference type="PRINTS" id="PR00463">
    <property type="entry name" value="EP450I"/>
</dbReference>
<dbReference type="Pfam" id="PF00067">
    <property type="entry name" value="p450"/>
    <property type="match status" value="1"/>
</dbReference>
<organism evidence="8 9">
    <name type="scientific">Zasmidium cellare</name>
    <name type="common">Wine cellar mold</name>
    <name type="synonym">Racodium cellare</name>
    <dbReference type="NCBI Taxonomy" id="395010"/>
    <lineage>
        <taxon>Eukaryota</taxon>
        <taxon>Fungi</taxon>
        <taxon>Dikarya</taxon>
        <taxon>Ascomycota</taxon>
        <taxon>Pezizomycotina</taxon>
        <taxon>Dothideomycetes</taxon>
        <taxon>Dothideomycetidae</taxon>
        <taxon>Mycosphaerellales</taxon>
        <taxon>Mycosphaerellaceae</taxon>
        <taxon>Zasmidium</taxon>
    </lineage>
</organism>
<comment type="cofactor">
    <cofactor evidence="1">
        <name>heme</name>
        <dbReference type="ChEBI" id="CHEBI:30413"/>
    </cofactor>
</comment>
<keyword evidence="9" id="KW-1185">Reference proteome</keyword>
<dbReference type="InterPro" id="IPR050121">
    <property type="entry name" value="Cytochrome_P450_monoxygenase"/>
</dbReference>
<dbReference type="InterPro" id="IPR036396">
    <property type="entry name" value="Cyt_P450_sf"/>
</dbReference>
<dbReference type="PANTHER" id="PTHR24305:SF157">
    <property type="entry name" value="N-ACETYLTRYPTOPHAN 6-HYDROXYLASE IVOC-RELATED"/>
    <property type="match status" value="1"/>
</dbReference>
<keyword evidence="4 7" id="KW-0560">Oxidoreductase</keyword>
<comment type="caution">
    <text evidence="8">The sequence shown here is derived from an EMBL/GenBank/DDBJ whole genome shotgun (WGS) entry which is preliminary data.</text>
</comment>
<name>A0ABR0EE75_ZASCE</name>
<keyword evidence="3 7" id="KW-0479">Metal-binding</keyword>
<dbReference type="Gene3D" id="1.10.630.10">
    <property type="entry name" value="Cytochrome P450"/>
    <property type="match status" value="1"/>
</dbReference>
<evidence type="ECO:0000256" key="6">
    <source>
        <dbReference type="ARBA" id="ARBA00023033"/>
    </source>
</evidence>
<evidence type="ECO:0000256" key="2">
    <source>
        <dbReference type="ARBA" id="ARBA00010617"/>
    </source>
</evidence>
<reference evidence="8 9" key="1">
    <citation type="journal article" date="2023" name="G3 (Bethesda)">
        <title>A chromosome-level genome assembly of Zasmidium syzygii isolated from banana leaves.</title>
        <authorList>
            <person name="van Westerhoven A.C."/>
            <person name="Mehrabi R."/>
            <person name="Talebi R."/>
            <person name="Steentjes M.B.F."/>
            <person name="Corcolon B."/>
            <person name="Chong P.A."/>
            <person name="Kema G.H.J."/>
            <person name="Seidl M.F."/>
        </authorList>
    </citation>
    <scope>NUCLEOTIDE SEQUENCE [LARGE SCALE GENOMIC DNA]</scope>
    <source>
        <strain evidence="8 9">P124</strain>
    </source>
</reference>
<dbReference type="InterPro" id="IPR017972">
    <property type="entry name" value="Cyt_P450_CS"/>
</dbReference>
<keyword evidence="6 7" id="KW-0503">Monooxygenase</keyword>
<evidence type="ECO:0000256" key="4">
    <source>
        <dbReference type="ARBA" id="ARBA00023002"/>
    </source>
</evidence>
<sequence>MASLLSQLSFATTLLLFFTALLAYFLTLAIYRLYLHPLAHFPGPRLAALTPLYQTHHDILTTPNAQFTAHLTPLHAHYGPILRISPDEIHIRDSTFFDTFVGGPGHVRDKWAKANRANGSPGSVASATGHEVHRLRRGALNPFFSKGNVDVLEGSIRTKVRTLCSKLEESGGVVEMGTAFTALTLDVITEYCFGQELGCLEEEDFAPRWKRLMVQLFESTPVAKHFPIVAQVLGSLPRGVMGVLNPDFVPFFEAKDLIQGQAKGIWLAEQKSPTKSKEGEEKPKTIFHGILHSTLPPAEKSLQRMADEAFVLIVAGGETTARVGTVILAHLLQNSALYQRLRQDIANVMSGPEIPPSRMLEDIPFMKAIVQEGIRISAPVTNRPILVAPEEEIRYKKWVIPRGTPMSMTLQDVLFDPEIFPEPHTFDPDRWIRAAEEGKRLDRYLVSFSKGSRMCVGTNVAYAELYLSVAALVSSFDFELVDFDMKRDLEVTRDTFVGMPSKESKGLRVKVSSVVER</sequence>
<evidence type="ECO:0000313" key="8">
    <source>
        <dbReference type="EMBL" id="KAK4499586.1"/>
    </source>
</evidence>
<proteinExistence type="inferred from homology"/>
<dbReference type="CDD" id="cd11062">
    <property type="entry name" value="CYP58-like"/>
    <property type="match status" value="1"/>
</dbReference>
<protein>
    <recommendedName>
        <fullName evidence="10">Cytochrome P450</fullName>
    </recommendedName>
</protein>